<dbReference type="GO" id="GO:0019843">
    <property type="term" value="F:rRNA binding"/>
    <property type="evidence" value="ECO:0007669"/>
    <property type="project" value="UniProtKB-UniRule"/>
</dbReference>
<dbReference type="FunFam" id="3.30.230.10:FF:000002">
    <property type="entry name" value="30S ribosomal protein S5"/>
    <property type="match status" value="1"/>
</dbReference>
<evidence type="ECO:0000256" key="9">
    <source>
        <dbReference type="RuleBase" id="RU003823"/>
    </source>
</evidence>
<gene>
    <name evidence="8" type="primary">rpsE</name>
    <name evidence="12" type="ORF">A4R35_17320</name>
</gene>
<keyword evidence="4 8" id="KW-0689">Ribosomal protein</keyword>
<dbReference type="GO" id="GO:0015935">
    <property type="term" value="C:small ribosomal subunit"/>
    <property type="evidence" value="ECO:0007669"/>
    <property type="project" value="InterPro"/>
</dbReference>
<comment type="subunit">
    <text evidence="7 8">Part of the 30S ribosomal subunit. Contacts proteins S4 and S8.</text>
</comment>
<dbReference type="GO" id="GO:0003735">
    <property type="term" value="F:structural constituent of ribosome"/>
    <property type="evidence" value="ECO:0007669"/>
    <property type="project" value="UniProtKB-UniRule"/>
</dbReference>
<dbReference type="PANTHER" id="PTHR48277:SF1">
    <property type="entry name" value="MITOCHONDRIAL RIBOSOMAL PROTEIN S5"/>
    <property type="match status" value="1"/>
</dbReference>
<comment type="similarity">
    <text evidence="1 8 9">Belongs to the universal ribosomal protein uS5 family.</text>
</comment>
<evidence type="ECO:0000256" key="10">
    <source>
        <dbReference type="SAM" id="MobiDB-lite"/>
    </source>
</evidence>
<dbReference type="Gene3D" id="3.30.160.20">
    <property type="match status" value="1"/>
</dbReference>
<sequence>MPRIDASKLNLEEIVVEVTRVSKVVKGGRRFSIRALVVVGDRNGHVGYGMGKAAEYTEAIRKAAEDAKKHLIHVPLTGTTIPFMVKTTFGASQVMLKPAAPGTGVIAGAAVRAVVELAGIRDILTKVIGSSNRANTVGACIEALKELRSPEEVAALRGKTVVELLGRRRAERLAAAAASAAEQAAALRAAREEEAREQRALRRAARERAERAERRGERRR</sequence>
<name>A0A328VNR6_9CHLR</name>
<accession>A0A328VNR6</accession>
<dbReference type="Pfam" id="PF03719">
    <property type="entry name" value="Ribosomal_S5_C"/>
    <property type="match status" value="1"/>
</dbReference>
<evidence type="ECO:0000256" key="8">
    <source>
        <dbReference type="HAMAP-Rule" id="MF_01307"/>
    </source>
</evidence>
<dbReference type="PROSITE" id="PS00585">
    <property type="entry name" value="RIBOSOMAL_S5"/>
    <property type="match status" value="1"/>
</dbReference>
<dbReference type="SUPFAM" id="SSF54768">
    <property type="entry name" value="dsRNA-binding domain-like"/>
    <property type="match status" value="1"/>
</dbReference>
<evidence type="ECO:0000256" key="3">
    <source>
        <dbReference type="ARBA" id="ARBA00022884"/>
    </source>
</evidence>
<evidence type="ECO:0000313" key="12">
    <source>
        <dbReference type="EMBL" id="RAQ97303.1"/>
    </source>
</evidence>
<dbReference type="FunFam" id="3.30.160.20:FF:000001">
    <property type="entry name" value="30S ribosomal protein S5"/>
    <property type="match status" value="1"/>
</dbReference>
<evidence type="ECO:0000256" key="6">
    <source>
        <dbReference type="ARBA" id="ARBA00035255"/>
    </source>
</evidence>
<comment type="function">
    <text evidence="8">Located at the back of the 30S subunit body where it stabilizes the conformation of the head with respect to the body.</text>
</comment>
<proteinExistence type="inferred from homology"/>
<dbReference type="InterPro" id="IPR000851">
    <property type="entry name" value="Ribosomal_uS5"/>
</dbReference>
<comment type="function">
    <text evidence="8">With S4 and S12 plays an important role in translational accuracy.</text>
</comment>
<evidence type="ECO:0000256" key="2">
    <source>
        <dbReference type="ARBA" id="ARBA00022730"/>
    </source>
</evidence>
<evidence type="ECO:0000256" key="1">
    <source>
        <dbReference type="ARBA" id="ARBA00008945"/>
    </source>
</evidence>
<dbReference type="HAMAP" id="MF_01307_B">
    <property type="entry name" value="Ribosomal_uS5_B"/>
    <property type="match status" value="1"/>
</dbReference>
<dbReference type="GO" id="GO:0005737">
    <property type="term" value="C:cytoplasm"/>
    <property type="evidence" value="ECO:0007669"/>
    <property type="project" value="UniProtKB-ARBA"/>
</dbReference>
<dbReference type="NCBIfam" id="TIGR01021">
    <property type="entry name" value="rpsE_bact"/>
    <property type="match status" value="1"/>
</dbReference>
<dbReference type="InterPro" id="IPR014721">
    <property type="entry name" value="Ribsml_uS5_D2-typ_fold_subgr"/>
</dbReference>
<keyword evidence="3 8" id="KW-0694">RNA-binding</keyword>
<organism evidence="12 13">
    <name type="scientific">Thermogemmatispora tikiterensis</name>
    <dbReference type="NCBI Taxonomy" id="1825093"/>
    <lineage>
        <taxon>Bacteria</taxon>
        <taxon>Bacillati</taxon>
        <taxon>Chloroflexota</taxon>
        <taxon>Ktedonobacteria</taxon>
        <taxon>Thermogemmatisporales</taxon>
        <taxon>Thermogemmatisporaceae</taxon>
        <taxon>Thermogemmatispora</taxon>
    </lineage>
</organism>
<dbReference type="InterPro" id="IPR013810">
    <property type="entry name" value="Ribosomal_uS5_N"/>
</dbReference>
<dbReference type="GO" id="GO:0006412">
    <property type="term" value="P:translation"/>
    <property type="evidence" value="ECO:0007669"/>
    <property type="project" value="UniProtKB-UniRule"/>
</dbReference>
<dbReference type="OrthoDB" id="9809045at2"/>
<dbReference type="AlphaFoldDB" id="A0A328VNR6"/>
<keyword evidence="5 8" id="KW-0687">Ribonucleoprotein</keyword>
<dbReference type="GO" id="GO:0042254">
    <property type="term" value="P:ribosome biogenesis"/>
    <property type="evidence" value="ECO:0007669"/>
    <property type="project" value="UniProtKB-ARBA"/>
</dbReference>
<evidence type="ECO:0000256" key="4">
    <source>
        <dbReference type="ARBA" id="ARBA00022980"/>
    </source>
</evidence>
<reference evidence="12 13" key="1">
    <citation type="submission" date="2016-08" db="EMBL/GenBank/DDBJ databases">
        <title>Analysis of Carbohydrate Active Enzymes in Thermogemmatispora T81 Reveals Carbohydrate Degradation Ability.</title>
        <authorList>
            <person name="Tomazini A."/>
            <person name="Lal S."/>
            <person name="Stott M."/>
            <person name="Henrissat B."/>
            <person name="Polikarpov I."/>
            <person name="Sparling R."/>
            <person name="Levin D.B."/>
        </authorList>
    </citation>
    <scope>NUCLEOTIDE SEQUENCE [LARGE SCALE GENOMIC DNA]</scope>
    <source>
        <strain evidence="12 13">T81</strain>
    </source>
</reference>
<dbReference type="SUPFAM" id="SSF54211">
    <property type="entry name" value="Ribosomal protein S5 domain 2-like"/>
    <property type="match status" value="1"/>
</dbReference>
<comment type="caution">
    <text evidence="12">The sequence shown here is derived from an EMBL/GenBank/DDBJ whole genome shotgun (WGS) entry which is preliminary data.</text>
</comment>
<comment type="domain">
    <text evidence="8">The N-terminal domain interacts with the head of the 30S subunit; the C-terminal domain interacts with the body and contacts protein S4. The interaction surface between S4 and S5 is involved in control of translational fidelity.</text>
</comment>
<evidence type="ECO:0000259" key="11">
    <source>
        <dbReference type="PROSITE" id="PS50881"/>
    </source>
</evidence>
<keyword evidence="2 8" id="KW-0699">rRNA-binding</keyword>
<dbReference type="PROSITE" id="PS50881">
    <property type="entry name" value="S5_DSRBD"/>
    <property type="match status" value="1"/>
</dbReference>
<dbReference type="InterPro" id="IPR020568">
    <property type="entry name" value="Ribosomal_Su5_D2-typ_SF"/>
</dbReference>
<dbReference type="InterPro" id="IPR005324">
    <property type="entry name" value="Ribosomal_uS5_C"/>
</dbReference>
<evidence type="ECO:0000313" key="13">
    <source>
        <dbReference type="Proteomes" id="UP000248706"/>
    </source>
</evidence>
<dbReference type="PANTHER" id="PTHR48277">
    <property type="entry name" value="MITOCHONDRIAL RIBOSOMAL PROTEIN S5"/>
    <property type="match status" value="1"/>
</dbReference>
<dbReference type="InterPro" id="IPR005712">
    <property type="entry name" value="Ribosomal_uS5_bac-type"/>
</dbReference>
<feature type="region of interest" description="Disordered" evidence="10">
    <location>
        <begin position="197"/>
        <end position="220"/>
    </location>
</feature>
<dbReference type="Gene3D" id="3.30.230.10">
    <property type="match status" value="1"/>
</dbReference>
<dbReference type="InterPro" id="IPR018192">
    <property type="entry name" value="Ribosomal_uS5_N_CS"/>
</dbReference>
<feature type="domain" description="S5 DRBM" evidence="11">
    <location>
        <begin position="11"/>
        <end position="74"/>
    </location>
</feature>
<protein>
    <recommendedName>
        <fullName evidence="6 8">Small ribosomal subunit protein uS5</fullName>
    </recommendedName>
</protein>
<dbReference type="Proteomes" id="UP000248706">
    <property type="component" value="Unassembled WGS sequence"/>
</dbReference>
<evidence type="ECO:0000256" key="5">
    <source>
        <dbReference type="ARBA" id="ARBA00023274"/>
    </source>
</evidence>
<keyword evidence="13" id="KW-1185">Reference proteome</keyword>
<dbReference type="Pfam" id="PF00333">
    <property type="entry name" value="Ribosomal_S5"/>
    <property type="match status" value="1"/>
</dbReference>
<evidence type="ECO:0000256" key="7">
    <source>
        <dbReference type="ARBA" id="ARBA00062000"/>
    </source>
</evidence>
<dbReference type="EMBL" id="MCIF01000002">
    <property type="protein sequence ID" value="RAQ97303.1"/>
    <property type="molecule type" value="Genomic_DNA"/>
</dbReference>